<evidence type="ECO:0000313" key="1">
    <source>
        <dbReference type="EMBL" id="SPF51141.1"/>
    </source>
</evidence>
<evidence type="ECO:0000313" key="2">
    <source>
        <dbReference type="Proteomes" id="UP000238916"/>
    </source>
</evidence>
<dbReference type="OrthoDB" id="412066at186801"/>
<proteinExistence type="predicted"/>
<name>A0A2U3LGQ3_9FIRM</name>
<accession>A0A2U3LGQ3</accession>
<dbReference type="EMBL" id="OMOF01000445">
    <property type="protein sequence ID" value="SPF51141.1"/>
    <property type="molecule type" value="Genomic_DNA"/>
</dbReference>
<gene>
    <name evidence="1" type="ORF">SBF1_50025</name>
</gene>
<dbReference type="AlphaFoldDB" id="A0A2U3LGQ3"/>
<sequence>MIRATEITDDHGNVVSTKKTYFKDMFDEEKGYLFWNKSSFVKTFQDVELPNEITKSDIANLFLLSKKVYSTTNMIGYRGNGGIKAMDIPQMANVIRDTERHTVLFLNRMVKKRIMAKIEVKIGDDVITQWYFNPIYFFSSNRLSLNLYLLFQKDLDNFIPEYAKQKFRLLKSK</sequence>
<organism evidence="1 2">
    <name type="scientific">Candidatus Desulfosporosinus infrequens</name>
    <dbReference type="NCBI Taxonomy" id="2043169"/>
    <lineage>
        <taxon>Bacteria</taxon>
        <taxon>Bacillati</taxon>
        <taxon>Bacillota</taxon>
        <taxon>Clostridia</taxon>
        <taxon>Eubacteriales</taxon>
        <taxon>Desulfitobacteriaceae</taxon>
        <taxon>Desulfosporosinus</taxon>
    </lineage>
</organism>
<dbReference type="Proteomes" id="UP000238916">
    <property type="component" value="Unassembled WGS sequence"/>
</dbReference>
<protein>
    <submittedName>
        <fullName evidence="1">Uncharacterized protein</fullName>
    </submittedName>
</protein>
<reference evidence="2" key="1">
    <citation type="submission" date="2018-02" db="EMBL/GenBank/DDBJ databases">
        <authorList>
            <person name="Hausmann B."/>
        </authorList>
    </citation>
    <scope>NUCLEOTIDE SEQUENCE [LARGE SCALE GENOMIC DNA]</scope>
    <source>
        <strain evidence="2">Peat soil MAG SbF1</strain>
    </source>
</reference>